<feature type="compositionally biased region" description="Polar residues" evidence="5">
    <location>
        <begin position="460"/>
        <end position="474"/>
    </location>
</feature>
<feature type="region of interest" description="Disordered" evidence="5">
    <location>
        <begin position="1022"/>
        <end position="1249"/>
    </location>
</feature>
<dbReference type="PROSITE" id="PS00478">
    <property type="entry name" value="LIM_DOMAIN_1"/>
    <property type="match status" value="1"/>
</dbReference>
<protein>
    <recommendedName>
        <fullName evidence="6">LIM zinc-binding domain-containing protein</fullName>
    </recommendedName>
</protein>
<feature type="region of interest" description="Disordered" evidence="5">
    <location>
        <begin position="1442"/>
        <end position="1464"/>
    </location>
</feature>
<name>A0A9W7XSV6_9FUNG</name>
<feature type="compositionally biased region" description="Low complexity" evidence="5">
    <location>
        <begin position="320"/>
        <end position="333"/>
    </location>
</feature>
<feature type="region of interest" description="Disordered" evidence="5">
    <location>
        <begin position="311"/>
        <end position="340"/>
    </location>
</feature>
<dbReference type="InterPro" id="IPR001781">
    <property type="entry name" value="Znf_LIM"/>
</dbReference>
<evidence type="ECO:0000313" key="7">
    <source>
        <dbReference type="EMBL" id="KAJ1720106.1"/>
    </source>
</evidence>
<feature type="compositionally biased region" description="Basic and acidic residues" evidence="5">
    <location>
        <begin position="226"/>
        <end position="236"/>
    </location>
</feature>
<feature type="compositionally biased region" description="Low complexity" evidence="5">
    <location>
        <begin position="894"/>
        <end position="908"/>
    </location>
</feature>
<feature type="region of interest" description="Disordered" evidence="5">
    <location>
        <begin position="646"/>
        <end position="699"/>
    </location>
</feature>
<feature type="compositionally biased region" description="Polar residues" evidence="5">
    <location>
        <begin position="1735"/>
        <end position="1747"/>
    </location>
</feature>
<feature type="region of interest" description="Disordered" evidence="5">
    <location>
        <begin position="796"/>
        <end position="825"/>
    </location>
</feature>
<keyword evidence="1 4" id="KW-0479">Metal-binding</keyword>
<feature type="compositionally biased region" description="Polar residues" evidence="5">
    <location>
        <begin position="122"/>
        <end position="139"/>
    </location>
</feature>
<keyword evidence="3 4" id="KW-0440">LIM domain</keyword>
<feature type="compositionally biased region" description="Basic residues" evidence="5">
    <location>
        <begin position="1640"/>
        <end position="1651"/>
    </location>
</feature>
<feature type="region of interest" description="Disordered" evidence="5">
    <location>
        <begin position="848"/>
        <end position="924"/>
    </location>
</feature>
<evidence type="ECO:0000256" key="2">
    <source>
        <dbReference type="ARBA" id="ARBA00022833"/>
    </source>
</evidence>
<feature type="compositionally biased region" description="Basic and acidic residues" evidence="5">
    <location>
        <begin position="602"/>
        <end position="621"/>
    </location>
</feature>
<evidence type="ECO:0000256" key="1">
    <source>
        <dbReference type="ARBA" id="ARBA00022723"/>
    </source>
</evidence>
<feature type="domain" description="LIM zinc-binding" evidence="6">
    <location>
        <begin position="1328"/>
        <end position="1387"/>
    </location>
</feature>
<feature type="region of interest" description="Disordered" evidence="5">
    <location>
        <begin position="1725"/>
        <end position="1793"/>
    </location>
</feature>
<feature type="region of interest" description="Disordered" evidence="5">
    <location>
        <begin position="944"/>
        <end position="985"/>
    </location>
</feature>
<feature type="region of interest" description="Disordered" evidence="5">
    <location>
        <begin position="215"/>
        <end position="248"/>
    </location>
</feature>
<evidence type="ECO:0000259" key="6">
    <source>
        <dbReference type="PROSITE" id="PS50023"/>
    </source>
</evidence>
<feature type="compositionally biased region" description="Basic and acidic residues" evidence="5">
    <location>
        <begin position="1211"/>
        <end position="1227"/>
    </location>
</feature>
<dbReference type="SMART" id="SM00132">
    <property type="entry name" value="LIM"/>
    <property type="match status" value="2"/>
</dbReference>
<dbReference type="OrthoDB" id="8062037at2759"/>
<dbReference type="Proteomes" id="UP001149813">
    <property type="component" value="Unassembled WGS sequence"/>
</dbReference>
<feature type="compositionally biased region" description="Low complexity" evidence="5">
    <location>
        <begin position="1776"/>
        <end position="1786"/>
    </location>
</feature>
<dbReference type="PANTHER" id="PTHR24206">
    <property type="entry name" value="OS06G0237300 PROTEIN"/>
    <property type="match status" value="1"/>
</dbReference>
<feature type="compositionally biased region" description="Basic and acidic residues" evidence="5">
    <location>
        <begin position="682"/>
        <end position="697"/>
    </location>
</feature>
<evidence type="ECO:0000256" key="5">
    <source>
        <dbReference type="SAM" id="MobiDB-lite"/>
    </source>
</evidence>
<feature type="compositionally biased region" description="Low complexity" evidence="5">
    <location>
        <begin position="1059"/>
        <end position="1080"/>
    </location>
</feature>
<feature type="region of interest" description="Disordered" evidence="5">
    <location>
        <begin position="1862"/>
        <end position="1883"/>
    </location>
</feature>
<feature type="region of interest" description="Disordered" evidence="5">
    <location>
        <begin position="51"/>
        <end position="181"/>
    </location>
</feature>
<dbReference type="CDD" id="cd08368">
    <property type="entry name" value="LIM"/>
    <property type="match status" value="1"/>
</dbReference>
<gene>
    <name evidence="7" type="ORF">LPJ53_005230</name>
</gene>
<feature type="domain" description="LIM zinc-binding" evidence="6">
    <location>
        <begin position="1572"/>
        <end position="1632"/>
    </location>
</feature>
<feature type="compositionally biased region" description="Acidic residues" evidence="5">
    <location>
        <begin position="52"/>
        <end position="62"/>
    </location>
</feature>
<feature type="compositionally biased region" description="Low complexity" evidence="5">
    <location>
        <begin position="1172"/>
        <end position="1183"/>
    </location>
</feature>
<dbReference type="EMBL" id="JANBOJ010000297">
    <property type="protein sequence ID" value="KAJ1720106.1"/>
    <property type="molecule type" value="Genomic_DNA"/>
</dbReference>
<evidence type="ECO:0000256" key="4">
    <source>
        <dbReference type="PROSITE-ProRule" id="PRU00125"/>
    </source>
</evidence>
<feature type="region of interest" description="Disordered" evidence="5">
    <location>
        <begin position="521"/>
        <end position="622"/>
    </location>
</feature>
<feature type="compositionally biased region" description="Pro residues" evidence="5">
    <location>
        <begin position="1761"/>
        <end position="1775"/>
    </location>
</feature>
<feature type="region of interest" description="Disordered" evidence="5">
    <location>
        <begin position="1275"/>
        <end position="1316"/>
    </location>
</feature>
<feature type="compositionally biased region" description="Low complexity" evidence="5">
    <location>
        <begin position="944"/>
        <end position="964"/>
    </location>
</feature>
<feature type="compositionally biased region" description="Polar residues" evidence="5">
    <location>
        <begin position="147"/>
        <end position="180"/>
    </location>
</feature>
<sequence>MAGRSGRVSGVDSQQARGSPFKYDIRVTGDLFGDRRDNATTTKVSVKILGNEDGDIVVEQEDSATLASPTPSIDGEPRKPEFTSKRASDGGLELHIRALPSRSKAATPAALETIAGGGGGSSSDCEASSVKSNSLTESGNIEDIVRQTKTPSSMISAPTTRASTRMSEYTQVRSESSGQSLHELRPAFEDEGPISPRDLGARTPQSMEMPAAAVLVGGGGISGSPPKEHSESEALRPRSASMVVTTEDKCTMTTWRGIPGDVRPSVSRQTDAPIVADDSDYHSDSGVQSPALSVLRGGGAARRDVNSVLSAFNGPPVAPPESRASSRASARPRSLPREVNKYKQLPPRRSAKDKVNYREVAENLLTQYFAEEVLHRYLDELRRQYRFMGNGGMTSSEITKLLDETTADSQLKEQLRASLEELVKAPMPEANSDYEPTVSSSQRHYLSVRGTELRNVLDRTSVSPAPNSVRSKAPSSILVGGGNSMENLPSPGGRGYNTIRSDQMSVAATVLPAESLRDGLAESARGSPRLKPQVKTAPTPAPPSRISSPAPEPKTERALSAASSIQSIKERVSTPPASEPRKQNAQRPPPSQSDKAQSGASEEPKLDPKYWDDDDKYRMHPPDMNQAFTVLKSKPIFVREMSSSDIKFSSPFSKPQHTTAGASQSQKPTSSRSPPKPAAASEAKDAFAERHPTESKVAKAVSELEEVLRRTEAETLASIESDFNGSSHSGDTESVLSRDSLVGGGASSRSASVATRISAVGSKYVDTPRPDSVSKLSASQSTIRTEILLKEGLEFEAASGDENEEEAVVPVEREPLTESTVSLPMNIEDMPAELAAVLMRTGGVENARIRRTSTPSSVLSSVRSSLSSAARASQPSQLSAKPAAPPSRATVKDTAPSRASARSTAAESQVAAGTQKSSASSAAARSLTELDIVMKRTAAVLSRASASSRATSVASAASSLASGVLRGGSGAPNSPGSARDLDNELANVLRRTSGYAPSLSSYSPSAASNSRPVSVVGEVLSVATPEPVRPASQRTAFSRAPSANPREQPRSPILRAVRSPVSQSPAPSASAAANKYAASPLRNTGYQGPKSPRATPVPPAGPSSVRSQQQPQPQPQRPTQQQQQQQDNQSERGPSPVMPYIPTPVFGRFPSPPPYIKNRGKEEHQDEEDDGAASSGPAASAPQSNPPPSMQRGSSRGRAQSQSAQPMSERVASRQYEEEPVIERLDLETGSLASRHNSRGRPQAGSEFGSASTLMNLKAYDLPKVVEEDVDSLASYPSSHRAPSVNLVGGGAGGSSSRSAQKEPEPSTLRGGGGLPMKRGGKEACEAGCCGVCGQGVSTGDVVVRPQVMHASCLRCEACDCLLTSSTFRAIDGHVYCEADYHRFFSRHQPQKQKQGNGQHAALAVRPGMSEKQFQEMNRAIMESFTSVDDFLMHMRQLRQASGDQTGTEVDLPYSGDRSKVQRAGDMGVDRQTHYEREQVTSPQGTPWITERVVDKKVKTKVLEKRYPASAATPSGTRGNASEMPTETTLVGGGAGLPRAAANASRASNSALSRPATSLLNDTKLVNGWEHPLCPSCNHVVYLNDRVTHEGYGYHKACMRCRQCSQVIPATSAIRIKGALYCKKHGTELLRRRSILMRKKSTMGRRSRNQKPRAGIMPAEGFGKSSPAADAENRPPPVPAMPMFSGADDGGLPLPQRAPGGGSPRRVTTALRNFLEAAAEQVENQSFLPIPSSNPPSARSNTGSTARSPEPVVVAPKPRRPLPQPKPKSAPPPASSPASPRPNSRSIFAGSPQLYDPNVVNALRQEAQRQINGSQSSIVSPVEMTRRLLSPCGPSIADALQKLGGRDGRVSVSSQFDPFVEASQDPLNNVPMSPRHKPQSGAPFAANEQIDNLERRFRNANFRPPWALKSQTMLNQG</sequence>
<feature type="compositionally biased region" description="Low complexity" evidence="5">
    <location>
        <begin position="662"/>
        <end position="681"/>
    </location>
</feature>
<keyword evidence="8" id="KW-1185">Reference proteome</keyword>
<organism evidence="7 8">
    <name type="scientific">Coemansia erecta</name>
    <dbReference type="NCBI Taxonomy" id="147472"/>
    <lineage>
        <taxon>Eukaryota</taxon>
        <taxon>Fungi</taxon>
        <taxon>Fungi incertae sedis</taxon>
        <taxon>Zoopagomycota</taxon>
        <taxon>Kickxellomycotina</taxon>
        <taxon>Kickxellomycetes</taxon>
        <taxon>Kickxellales</taxon>
        <taxon>Kickxellaceae</taxon>
        <taxon>Coemansia</taxon>
    </lineage>
</organism>
<dbReference type="Pfam" id="PF00412">
    <property type="entry name" value="LIM"/>
    <property type="match status" value="2"/>
</dbReference>
<dbReference type="Gene3D" id="2.10.110.10">
    <property type="entry name" value="Cysteine Rich Protein"/>
    <property type="match status" value="2"/>
</dbReference>
<feature type="compositionally biased region" description="Low complexity" evidence="5">
    <location>
        <begin position="852"/>
        <end position="880"/>
    </location>
</feature>
<feature type="compositionally biased region" description="Polar residues" evidence="5">
    <location>
        <begin position="721"/>
        <end position="737"/>
    </location>
</feature>
<keyword evidence="2 4" id="KW-0862">Zinc</keyword>
<feature type="region of interest" description="Disordered" evidence="5">
    <location>
        <begin position="1640"/>
        <end position="1706"/>
    </location>
</feature>
<feature type="compositionally biased region" description="Polar residues" evidence="5">
    <location>
        <begin position="1512"/>
        <end position="1529"/>
    </location>
</feature>
<dbReference type="PROSITE" id="PS50023">
    <property type="entry name" value="LIM_DOMAIN_2"/>
    <property type="match status" value="2"/>
</dbReference>
<feature type="compositionally biased region" description="Low complexity" evidence="5">
    <location>
        <begin position="646"/>
        <end position="655"/>
    </location>
</feature>
<evidence type="ECO:0000313" key="8">
    <source>
        <dbReference type="Proteomes" id="UP001149813"/>
    </source>
</evidence>
<feature type="region of interest" description="Disordered" evidence="5">
    <location>
        <begin position="1"/>
        <end position="20"/>
    </location>
</feature>
<accession>A0A9W7XSV6</accession>
<feature type="compositionally biased region" description="Basic and acidic residues" evidence="5">
    <location>
        <begin position="75"/>
        <end position="96"/>
    </location>
</feature>
<dbReference type="SUPFAM" id="SSF57716">
    <property type="entry name" value="Glucocorticoid receptor-like (DNA-binding domain)"/>
    <property type="match status" value="1"/>
</dbReference>
<feature type="region of interest" description="Disordered" evidence="5">
    <location>
        <begin position="716"/>
        <end position="753"/>
    </location>
</feature>
<evidence type="ECO:0000256" key="3">
    <source>
        <dbReference type="ARBA" id="ARBA00023038"/>
    </source>
</evidence>
<proteinExistence type="predicted"/>
<comment type="caution">
    <text evidence="7">The sequence shown here is derived from an EMBL/GenBank/DDBJ whole genome shotgun (WGS) entry which is preliminary data.</text>
</comment>
<feature type="region of interest" description="Disordered" evidence="5">
    <location>
        <begin position="460"/>
        <end position="499"/>
    </location>
</feature>
<dbReference type="GO" id="GO:0046872">
    <property type="term" value="F:metal ion binding"/>
    <property type="evidence" value="ECO:0007669"/>
    <property type="project" value="UniProtKB-KW"/>
</dbReference>
<feature type="compositionally biased region" description="Low complexity" evidence="5">
    <location>
        <begin position="1191"/>
        <end position="1205"/>
    </location>
</feature>
<reference evidence="7" key="1">
    <citation type="submission" date="2022-07" db="EMBL/GenBank/DDBJ databases">
        <title>Phylogenomic reconstructions and comparative analyses of Kickxellomycotina fungi.</title>
        <authorList>
            <person name="Reynolds N.K."/>
            <person name="Stajich J.E."/>
            <person name="Barry K."/>
            <person name="Grigoriev I.V."/>
            <person name="Crous P."/>
            <person name="Smith M.E."/>
        </authorList>
    </citation>
    <scope>NUCLEOTIDE SEQUENCE</scope>
    <source>
        <strain evidence="7">NBRC 32514</strain>
    </source>
</reference>
<feature type="compositionally biased region" description="Low complexity" evidence="5">
    <location>
        <begin position="1117"/>
        <end position="1126"/>
    </location>
</feature>
<feature type="region of interest" description="Disordered" evidence="5">
    <location>
        <begin position="1505"/>
        <end position="1537"/>
    </location>
</feature>